<feature type="domain" description="DUF7924" evidence="2">
    <location>
        <begin position="457"/>
        <end position="590"/>
    </location>
</feature>
<name>A0A0D2G8R9_9EURO</name>
<dbReference type="GeneID" id="25309009"/>
<feature type="compositionally biased region" description="Polar residues" evidence="1">
    <location>
        <begin position="55"/>
        <end position="79"/>
    </location>
</feature>
<dbReference type="OrthoDB" id="5372703at2759"/>
<protein>
    <recommendedName>
        <fullName evidence="2">DUF7924 domain-containing protein</fullName>
    </recommendedName>
</protein>
<evidence type="ECO:0000259" key="2">
    <source>
        <dbReference type="Pfam" id="PF25545"/>
    </source>
</evidence>
<reference evidence="3 4" key="1">
    <citation type="submission" date="2015-01" db="EMBL/GenBank/DDBJ databases">
        <title>The Genome Sequence of Fonsecaea pedrosoi CBS 271.37.</title>
        <authorList>
            <consortium name="The Broad Institute Genomics Platform"/>
            <person name="Cuomo C."/>
            <person name="de Hoog S."/>
            <person name="Gorbushina A."/>
            <person name="Stielow B."/>
            <person name="Teixiera M."/>
            <person name="Abouelleil A."/>
            <person name="Chapman S.B."/>
            <person name="Priest M."/>
            <person name="Young S.K."/>
            <person name="Wortman J."/>
            <person name="Nusbaum C."/>
            <person name="Birren B."/>
        </authorList>
    </citation>
    <scope>NUCLEOTIDE SEQUENCE [LARGE SCALE GENOMIC DNA]</scope>
    <source>
        <strain evidence="3 4">CBS 271.37</strain>
    </source>
</reference>
<accession>A0A0D2G8R9</accession>
<dbReference type="Pfam" id="PF25545">
    <property type="entry name" value="DUF7924"/>
    <property type="match status" value="1"/>
</dbReference>
<evidence type="ECO:0000313" key="4">
    <source>
        <dbReference type="Proteomes" id="UP000053029"/>
    </source>
</evidence>
<dbReference type="STRING" id="1442368.A0A0D2G8R9"/>
<keyword evidence="4" id="KW-1185">Reference proteome</keyword>
<feature type="region of interest" description="Disordered" evidence="1">
    <location>
        <begin position="328"/>
        <end position="375"/>
    </location>
</feature>
<dbReference type="RefSeq" id="XP_013280881.1">
    <property type="nucleotide sequence ID" value="XM_013425427.1"/>
</dbReference>
<feature type="compositionally biased region" description="Low complexity" evidence="1">
    <location>
        <begin position="343"/>
        <end position="357"/>
    </location>
</feature>
<dbReference type="HOGENOM" id="CLU_034751_0_0_1"/>
<evidence type="ECO:0000313" key="3">
    <source>
        <dbReference type="EMBL" id="KIW77073.1"/>
    </source>
</evidence>
<dbReference type="EMBL" id="KN846974">
    <property type="protein sequence ID" value="KIW77073.1"/>
    <property type="molecule type" value="Genomic_DNA"/>
</dbReference>
<feature type="compositionally biased region" description="Basic residues" evidence="1">
    <location>
        <begin position="18"/>
        <end position="27"/>
    </location>
</feature>
<sequence>MATGVTERNSARDVGAARKGRDKRGRYQAKPDRSRLTNPHRQRNPNARGKPYRTSLRSQKPQIVNQSRTARGGQTNSSAAEHHYYPEESPPQSIPQSTGIKRKRSQESQADAEVKVYDAQDEHVTKQPRKSPPPLLEPPEDLPKNITQFRSLGPSKDQLSENNLRLFNGEMNLSANNSPVLKRTSSRRSLAASSDIDTVRSQRSSNTTACYRYKHLEVADIYIHTDLPGDIEADIDRIVKAKVSKHRSVKLSNIAKGFYGACKEAVKAAAGEDDFVHIFRRALEAMSPDEIMLREKADWREELKPIPQQSDLNLSFLVNVNAVGNDQQDEVDDASAPPPPKRQQQSGSQMCSSPQSSMVDALNPSRDNSQLEPVVMPPPIHYSLLEKSKETVPIKTPRPDITVGIKEESLISALSILTPQDLNKTEAKRFLNMLEDTMIPSKRGGSMEPLLIAVPTQRKSDLVFPFAVVEGKAYSTGKQVFEAQNQAAVSGACGLKMQLCLNELVKRSTSDFALPSSTIQPPLFFSICTEGPYHELWTHYTHLEDGVQKFKMKLLKICNGVLLDGVEDFIVAVDNVLRWGTGQFLKSVVERLGKVVNKAKSQNDSWK</sequence>
<evidence type="ECO:0000256" key="1">
    <source>
        <dbReference type="SAM" id="MobiDB-lite"/>
    </source>
</evidence>
<proteinExistence type="predicted"/>
<gene>
    <name evidence="3" type="ORF">Z517_09519</name>
</gene>
<feature type="compositionally biased region" description="Basic and acidic residues" evidence="1">
    <location>
        <begin position="112"/>
        <end position="125"/>
    </location>
</feature>
<dbReference type="VEuPathDB" id="FungiDB:Z517_09519"/>
<dbReference type="AlphaFoldDB" id="A0A0D2G8R9"/>
<organism evidence="3 4">
    <name type="scientific">Fonsecaea pedrosoi CBS 271.37</name>
    <dbReference type="NCBI Taxonomy" id="1442368"/>
    <lineage>
        <taxon>Eukaryota</taxon>
        <taxon>Fungi</taxon>
        <taxon>Dikarya</taxon>
        <taxon>Ascomycota</taxon>
        <taxon>Pezizomycotina</taxon>
        <taxon>Eurotiomycetes</taxon>
        <taxon>Chaetothyriomycetidae</taxon>
        <taxon>Chaetothyriales</taxon>
        <taxon>Herpotrichiellaceae</taxon>
        <taxon>Fonsecaea</taxon>
    </lineage>
</organism>
<dbReference type="InterPro" id="IPR057684">
    <property type="entry name" value="DUF7924"/>
</dbReference>
<dbReference type="Proteomes" id="UP000053029">
    <property type="component" value="Unassembled WGS sequence"/>
</dbReference>
<feature type="region of interest" description="Disordered" evidence="1">
    <location>
        <begin position="1"/>
        <end position="158"/>
    </location>
</feature>